<accession>A0A0F6YJK6</accession>
<dbReference type="InterPro" id="IPR002938">
    <property type="entry name" value="FAD-bd"/>
</dbReference>
<dbReference type="AlphaFoldDB" id="A0A0F6YJK6"/>
<dbReference type="GO" id="GO:0008688">
    <property type="term" value="F:3-(3-hydroxyphenyl)propionate hydroxylase activity"/>
    <property type="evidence" value="ECO:0007669"/>
    <property type="project" value="TreeGrafter"/>
</dbReference>
<sequence length="376" mass="39530">MGAGPVGLFAALCLLARGVRPLVLEKRREPRPGSRSIGVHPPSLELLDALGLGPAFLARGVRVRRGHAFGASGEIGTVSFASCPGAHPYVLTIAQEDTESILADALETRAPGALQRGVELVSIAPHEHGVELVVRDDHGTRTIDAAAIIGCDGRRSATRVASSIASLGLTYEGAYAMADFPDTTRFGDDAAIFLGAGGLVESFPLPRQWRRWVIRRDAEGQGDVTIEEIADTVARRTGHRLPRNEARAPSAFRAERALATELARGRVALAGDAAHVVSPIGGQGMNLGWRGVATLADALSGALARGDDPTSVLAADAITRARAARAATRRAELNMWLGRPTARAVDRDRVVAALLLQPVASVLARAFTMRGLEAGV</sequence>
<evidence type="ECO:0000256" key="1">
    <source>
        <dbReference type="ARBA" id="ARBA00023002"/>
    </source>
</evidence>
<dbReference type="Gene3D" id="3.50.50.60">
    <property type="entry name" value="FAD/NAD(P)-binding domain"/>
    <property type="match status" value="1"/>
</dbReference>
<organism evidence="3 4">
    <name type="scientific">Sandaracinus amylolyticus</name>
    <dbReference type="NCBI Taxonomy" id="927083"/>
    <lineage>
        <taxon>Bacteria</taxon>
        <taxon>Pseudomonadati</taxon>
        <taxon>Myxococcota</taxon>
        <taxon>Polyangia</taxon>
        <taxon>Polyangiales</taxon>
        <taxon>Sandaracinaceae</taxon>
        <taxon>Sandaracinus</taxon>
    </lineage>
</organism>
<keyword evidence="3" id="KW-0503">Monooxygenase</keyword>
<dbReference type="KEGG" id="samy:DB32_003356"/>
<keyword evidence="1" id="KW-0560">Oxidoreductase</keyword>
<dbReference type="SUPFAM" id="SSF51905">
    <property type="entry name" value="FAD/NAD(P)-binding domain"/>
    <property type="match status" value="1"/>
</dbReference>
<dbReference type="PRINTS" id="PR00420">
    <property type="entry name" value="RNGMNOXGNASE"/>
</dbReference>
<protein>
    <submittedName>
        <fullName evidence="3">Monooxygenase, FAD-binding protein</fullName>
    </submittedName>
</protein>
<dbReference type="InterPro" id="IPR050631">
    <property type="entry name" value="PheA/TfdB_FAD_monoxygenase"/>
</dbReference>
<dbReference type="PANTHER" id="PTHR43476:SF3">
    <property type="entry name" value="FAD-BINDING MONOOXYGENASE"/>
    <property type="match status" value="1"/>
</dbReference>
<dbReference type="Proteomes" id="UP000034883">
    <property type="component" value="Chromosome"/>
</dbReference>
<dbReference type="STRING" id="927083.DB32_003356"/>
<evidence type="ECO:0000313" key="4">
    <source>
        <dbReference type="Proteomes" id="UP000034883"/>
    </source>
</evidence>
<dbReference type="GO" id="GO:0019622">
    <property type="term" value="P:3-(3-hydroxy)phenylpropionate catabolic process"/>
    <property type="evidence" value="ECO:0007669"/>
    <property type="project" value="TreeGrafter"/>
</dbReference>
<gene>
    <name evidence="3" type="ORF">DB32_003356</name>
</gene>
<dbReference type="Gene3D" id="3.30.70.2450">
    <property type="match status" value="1"/>
</dbReference>
<proteinExistence type="predicted"/>
<name>A0A0F6YJK6_9BACT</name>
<evidence type="ECO:0000313" key="3">
    <source>
        <dbReference type="EMBL" id="AKF06207.1"/>
    </source>
</evidence>
<feature type="domain" description="FAD-binding" evidence="2">
    <location>
        <begin position="2"/>
        <end position="330"/>
    </location>
</feature>
<evidence type="ECO:0000259" key="2">
    <source>
        <dbReference type="Pfam" id="PF01494"/>
    </source>
</evidence>
<dbReference type="PANTHER" id="PTHR43476">
    <property type="entry name" value="3-(3-HYDROXY-PHENYL)PROPIONATE/3-HYDROXYCINNAMIC ACID HYDROXYLASE"/>
    <property type="match status" value="1"/>
</dbReference>
<dbReference type="Pfam" id="PF01494">
    <property type="entry name" value="FAD_binding_3"/>
    <property type="match status" value="1"/>
</dbReference>
<reference evidence="3 4" key="1">
    <citation type="submission" date="2015-03" db="EMBL/GenBank/DDBJ databases">
        <title>Genome assembly of Sandaracinus amylolyticus DSM 53668.</title>
        <authorList>
            <person name="Sharma G."/>
            <person name="Subramanian S."/>
        </authorList>
    </citation>
    <scope>NUCLEOTIDE SEQUENCE [LARGE SCALE GENOMIC DNA]</scope>
    <source>
        <strain evidence="3 4">DSM 53668</strain>
    </source>
</reference>
<dbReference type="InterPro" id="IPR036188">
    <property type="entry name" value="FAD/NAD-bd_sf"/>
</dbReference>
<dbReference type="EMBL" id="CP011125">
    <property type="protein sequence ID" value="AKF06207.1"/>
    <property type="molecule type" value="Genomic_DNA"/>
</dbReference>
<keyword evidence="4" id="KW-1185">Reference proteome</keyword>
<dbReference type="GO" id="GO:0071949">
    <property type="term" value="F:FAD binding"/>
    <property type="evidence" value="ECO:0007669"/>
    <property type="project" value="InterPro"/>
</dbReference>